<dbReference type="EMBL" id="JACRUP010000002">
    <property type="protein sequence ID" value="MBC5850321.1"/>
    <property type="molecule type" value="Genomic_DNA"/>
</dbReference>
<comment type="caution">
    <text evidence="3">The sequence shown here is derived from an EMBL/GenBank/DDBJ whole genome shotgun (WGS) entry which is preliminary data.</text>
</comment>
<evidence type="ECO:0000256" key="2">
    <source>
        <dbReference type="SAM" id="SignalP"/>
    </source>
</evidence>
<organism evidence="3 4">
    <name type="scientific">Vibrio metschnikovii</name>
    <dbReference type="NCBI Taxonomy" id="28172"/>
    <lineage>
        <taxon>Bacteria</taxon>
        <taxon>Pseudomonadati</taxon>
        <taxon>Pseudomonadota</taxon>
        <taxon>Gammaproteobacteria</taxon>
        <taxon>Vibrionales</taxon>
        <taxon>Vibrionaceae</taxon>
        <taxon>Vibrio</taxon>
    </lineage>
</organism>
<dbReference type="Pfam" id="PF01150">
    <property type="entry name" value="GDA1_CD39"/>
    <property type="match status" value="1"/>
</dbReference>
<reference evidence="3" key="1">
    <citation type="submission" date="2020-08" db="EMBL/GenBank/DDBJ databases">
        <title>Genome Sequencing and Pan-Genome Analysis of Migratory bird Vibrio Strains, Inner Mongolia.</title>
        <authorList>
            <person name="Zheng L."/>
        </authorList>
    </citation>
    <scope>NUCLEOTIDE SEQUENCE</scope>
    <source>
        <strain evidence="3">M13F</strain>
    </source>
</reference>
<keyword evidence="4" id="KW-1185">Reference proteome</keyword>
<evidence type="ECO:0000313" key="4">
    <source>
        <dbReference type="Proteomes" id="UP000615796"/>
    </source>
</evidence>
<dbReference type="GO" id="GO:0016020">
    <property type="term" value="C:membrane"/>
    <property type="evidence" value="ECO:0007669"/>
    <property type="project" value="TreeGrafter"/>
</dbReference>
<accession>A0A9X0R7M2</accession>
<dbReference type="Gene3D" id="3.30.420.150">
    <property type="entry name" value="Exopolyphosphatase. Domain 2"/>
    <property type="match status" value="1"/>
</dbReference>
<dbReference type="Proteomes" id="UP000615796">
    <property type="component" value="Unassembled WGS sequence"/>
</dbReference>
<feature type="chain" id="PRO_5040849698" evidence="2">
    <location>
        <begin position="35"/>
        <end position="401"/>
    </location>
</feature>
<dbReference type="RefSeq" id="WP_187025468.1">
    <property type="nucleotide sequence ID" value="NZ_JACRUP010000002.1"/>
</dbReference>
<feature type="signal peptide" evidence="2">
    <location>
        <begin position="1"/>
        <end position="34"/>
    </location>
</feature>
<evidence type="ECO:0000313" key="3">
    <source>
        <dbReference type="EMBL" id="MBC5850321.1"/>
    </source>
</evidence>
<dbReference type="GO" id="GO:0017110">
    <property type="term" value="F:nucleoside diphosphate phosphatase activity"/>
    <property type="evidence" value="ECO:0007669"/>
    <property type="project" value="TreeGrafter"/>
</dbReference>
<dbReference type="Gene3D" id="3.30.420.40">
    <property type="match status" value="1"/>
</dbReference>
<dbReference type="PANTHER" id="PTHR11782:SF83">
    <property type="entry name" value="GUANOSINE-DIPHOSPHATASE"/>
    <property type="match status" value="1"/>
</dbReference>
<keyword evidence="1" id="KW-0378">Hydrolase</keyword>
<dbReference type="GO" id="GO:0009134">
    <property type="term" value="P:nucleoside diphosphate catabolic process"/>
    <property type="evidence" value="ECO:0007669"/>
    <property type="project" value="TreeGrafter"/>
</dbReference>
<sequence>MYQSRKPSMTLLSKRMIVGSSLLISLLSATSVFAHEKNPCHIIYDAGSSGTRMYVYEQRSDQWKVHQGPKMEALADPIRQNRGKTAQDIPLVVTQLADTLQQIKTEGPRNKKGKPAWRAFNWQTTCELQSVMVYATAGMRIAEQNDPQQSQQMWQALNQALRQQLPDSVEVVTKTLSGYEEGLYAWLAVHDEVQNTQFGIVEMGGASSQITFPCPDCEPNDALRRVNVGNQELPIYSYSFLGLGQDEAAKVLGVAESCQHGIGSRQKNWQLSACQETLKLTQSGGILDPYNYQYQQQAQYRQIPTEQGGQTEWYLTGAFKHRQTNDEQQCCINSGACHKAETSCFRVAYLPKYLQALGVPNDAPVKKDADWPLGAAICRSNDCLANAEPPVCRWNKTGCLK</sequence>
<keyword evidence="2" id="KW-0732">Signal</keyword>
<gene>
    <name evidence="3" type="ORF">H8Q88_05025</name>
</gene>
<dbReference type="InterPro" id="IPR000407">
    <property type="entry name" value="GDA1_CD39_NTPase"/>
</dbReference>
<dbReference type="PANTHER" id="PTHR11782">
    <property type="entry name" value="ADENOSINE/GUANOSINE DIPHOSPHATASE"/>
    <property type="match status" value="1"/>
</dbReference>
<protein>
    <submittedName>
        <fullName evidence="3">Nucleoside phosphatase</fullName>
    </submittedName>
</protein>
<evidence type="ECO:0000256" key="1">
    <source>
        <dbReference type="ARBA" id="ARBA00022801"/>
    </source>
</evidence>
<name>A0A9X0R7M2_VIBME</name>
<dbReference type="AlphaFoldDB" id="A0A9X0R7M2"/>
<proteinExistence type="predicted"/>